<feature type="transmembrane region" description="Helical" evidence="1">
    <location>
        <begin position="139"/>
        <end position="162"/>
    </location>
</feature>
<accession>A0ABS1CPD4</accession>
<comment type="caution">
    <text evidence="2">The sequence shown here is derived from an EMBL/GenBank/DDBJ whole genome shotgun (WGS) entry which is preliminary data.</text>
</comment>
<feature type="transmembrane region" description="Helical" evidence="1">
    <location>
        <begin position="169"/>
        <end position="188"/>
    </location>
</feature>
<keyword evidence="1" id="KW-0472">Membrane</keyword>
<keyword evidence="3" id="KW-1185">Reference proteome</keyword>
<dbReference type="RefSeq" id="WP_200243183.1">
    <property type="nucleotide sequence ID" value="NZ_NRRV01000120.1"/>
</dbReference>
<sequence length="245" mass="25518">MIGAIAARDWLAAFRTPVGWVLLAATQAILGYVLLKVLDAFTGPEPALRTAGLNLELTHNLYGTAAVVLLLVVPLLAARSLGGELRDGTWALLAGAPIPLASILLGKLAALALLLLPLCLLPLALGLLLLGAAPVDPGMLLAASFGLWLTGVLFGAVGLFAASLTAQPIAAAVAAYALLVLLSVVNRAQALGAPQLGVLDWIAWSQHLFWFLAGVVRLSDIVYFVGLTACFLALAHRRLENARLD</sequence>
<keyword evidence="1" id="KW-0812">Transmembrane</keyword>
<evidence type="ECO:0000313" key="2">
    <source>
        <dbReference type="EMBL" id="MBK1633796.1"/>
    </source>
</evidence>
<gene>
    <name evidence="2" type="ORF">CKO31_24285</name>
</gene>
<dbReference type="Proteomes" id="UP000748752">
    <property type="component" value="Unassembled WGS sequence"/>
</dbReference>
<feature type="transmembrane region" description="Helical" evidence="1">
    <location>
        <begin position="18"/>
        <end position="38"/>
    </location>
</feature>
<evidence type="ECO:0000256" key="1">
    <source>
        <dbReference type="SAM" id="Phobius"/>
    </source>
</evidence>
<feature type="transmembrane region" description="Helical" evidence="1">
    <location>
        <begin position="113"/>
        <end position="133"/>
    </location>
</feature>
<name>A0ABS1CPD4_9GAMM</name>
<evidence type="ECO:0000313" key="3">
    <source>
        <dbReference type="Proteomes" id="UP000748752"/>
    </source>
</evidence>
<protein>
    <submittedName>
        <fullName evidence="2">ABC transporter permease</fullName>
    </submittedName>
</protein>
<organism evidence="2 3">
    <name type="scientific">Thiohalocapsa halophila</name>
    <dbReference type="NCBI Taxonomy" id="69359"/>
    <lineage>
        <taxon>Bacteria</taxon>
        <taxon>Pseudomonadati</taxon>
        <taxon>Pseudomonadota</taxon>
        <taxon>Gammaproteobacteria</taxon>
        <taxon>Chromatiales</taxon>
        <taxon>Chromatiaceae</taxon>
        <taxon>Thiohalocapsa</taxon>
    </lineage>
</organism>
<keyword evidence="1" id="KW-1133">Transmembrane helix</keyword>
<proteinExistence type="predicted"/>
<dbReference type="EMBL" id="NRRV01000120">
    <property type="protein sequence ID" value="MBK1633796.1"/>
    <property type="molecule type" value="Genomic_DNA"/>
</dbReference>
<reference evidence="2 3" key="1">
    <citation type="journal article" date="2020" name="Microorganisms">
        <title>Osmotic Adaptation and Compatible Solute Biosynthesis of Phototrophic Bacteria as Revealed from Genome Analyses.</title>
        <authorList>
            <person name="Imhoff J.F."/>
            <person name="Rahn T."/>
            <person name="Kunzel S."/>
            <person name="Keller A."/>
            <person name="Neulinger S.C."/>
        </authorList>
    </citation>
    <scope>NUCLEOTIDE SEQUENCE [LARGE SCALE GENOMIC DNA]</scope>
    <source>
        <strain evidence="2 3">DSM 6210</strain>
    </source>
</reference>
<feature type="transmembrane region" description="Helical" evidence="1">
    <location>
        <begin position="59"/>
        <end position="77"/>
    </location>
</feature>
<feature type="transmembrane region" description="Helical" evidence="1">
    <location>
        <begin position="208"/>
        <end position="235"/>
    </location>
</feature>